<dbReference type="InterPro" id="IPR000277">
    <property type="entry name" value="Cys/Met-Metab_PyrdxlP-dep_enz"/>
</dbReference>
<dbReference type="PIRSF" id="PIRSF001434">
    <property type="entry name" value="CGS"/>
    <property type="match status" value="1"/>
</dbReference>
<reference evidence="5" key="1">
    <citation type="submission" date="2020-05" db="EMBL/GenBank/DDBJ databases">
        <authorList>
            <person name="Chiriac C."/>
            <person name="Salcher M."/>
            <person name="Ghai R."/>
            <person name="Kavagutti S V."/>
        </authorList>
    </citation>
    <scope>NUCLEOTIDE SEQUENCE</scope>
</reference>
<organism evidence="5">
    <name type="scientific">freshwater metagenome</name>
    <dbReference type="NCBI Taxonomy" id="449393"/>
    <lineage>
        <taxon>unclassified sequences</taxon>
        <taxon>metagenomes</taxon>
        <taxon>ecological metagenomes</taxon>
    </lineage>
</organism>
<accession>A0A6J6NL58</accession>
<evidence type="ECO:0000256" key="2">
    <source>
        <dbReference type="ARBA" id="ARBA00009077"/>
    </source>
</evidence>
<dbReference type="GO" id="GO:0019346">
    <property type="term" value="P:transsulfuration"/>
    <property type="evidence" value="ECO:0007669"/>
    <property type="project" value="InterPro"/>
</dbReference>
<evidence type="ECO:0000256" key="1">
    <source>
        <dbReference type="ARBA" id="ARBA00001933"/>
    </source>
</evidence>
<dbReference type="GO" id="GO:0004123">
    <property type="term" value="F:cystathionine gamma-lyase activity"/>
    <property type="evidence" value="ECO:0007669"/>
    <property type="project" value="TreeGrafter"/>
</dbReference>
<dbReference type="InterPro" id="IPR015421">
    <property type="entry name" value="PyrdxlP-dep_Trfase_major"/>
</dbReference>
<protein>
    <submittedName>
        <fullName evidence="5">Unannotated protein</fullName>
    </submittedName>
</protein>
<dbReference type="GO" id="GO:0003962">
    <property type="term" value="F:cystathionine gamma-synthase activity"/>
    <property type="evidence" value="ECO:0007669"/>
    <property type="project" value="TreeGrafter"/>
</dbReference>
<evidence type="ECO:0000256" key="3">
    <source>
        <dbReference type="ARBA" id="ARBA00022898"/>
    </source>
</evidence>
<dbReference type="PANTHER" id="PTHR11808:SF15">
    <property type="entry name" value="CYSTATHIONINE GAMMA-LYASE"/>
    <property type="match status" value="1"/>
</dbReference>
<dbReference type="GO" id="GO:0005737">
    <property type="term" value="C:cytoplasm"/>
    <property type="evidence" value="ECO:0007669"/>
    <property type="project" value="TreeGrafter"/>
</dbReference>
<sequence length="403" mass="42399">MLTASATEDHRNANPVHPQTVSAGHLADYHRVTANVHAMPVANPPEGTTGHGQSVDTFVVSAGRPERVPDAPLNTPIAPASSFIAGGPMEYARYDSPTSHALEDVIGGLEGGLATVFASGMAAANAAMDLVPMGAVVVAPSAAYTGVAVRLRELEEIGRIQLRVVEVDDTSAVVAACNGAAMLWIESPTNPMLQVADLPTCIAAAHANGALVLVDNTFATPILQQPITDGADIVMHSVTKALSGHSDLLLGALVSTDPEVAEQIRTRRVLLGALPSAFDCYLALRGIRTLAVRIEKAQDNAKSITALLAEHPSVSRVRYPGFGTMAAIEISQGSDAADAVCESAKIWTYATSLGGVESLLERRRRWPLESSTVPENLIRLSFGIENAGDLWRDLKQALDSVLK</sequence>
<comment type="similarity">
    <text evidence="2">Belongs to the trans-sulfuration enzymes family.</text>
</comment>
<dbReference type="EMBL" id="CAEZWW010000264">
    <property type="protein sequence ID" value="CAB4687370.1"/>
    <property type="molecule type" value="Genomic_DNA"/>
</dbReference>
<evidence type="ECO:0000313" key="5">
    <source>
        <dbReference type="EMBL" id="CAB4687370.1"/>
    </source>
</evidence>
<name>A0A6J6NL58_9ZZZZ</name>
<dbReference type="Pfam" id="PF01053">
    <property type="entry name" value="Cys_Met_Meta_PP"/>
    <property type="match status" value="1"/>
</dbReference>
<dbReference type="InterPro" id="IPR015424">
    <property type="entry name" value="PyrdxlP-dep_Trfase"/>
</dbReference>
<dbReference type="GO" id="GO:0030170">
    <property type="term" value="F:pyridoxal phosphate binding"/>
    <property type="evidence" value="ECO:0007669"/>
    <property type="project" value="InterPro"/>
</dbReference>
<keyword evidence="3" id="KW-0663">Pyridoxal phosphate</keyword>
<dbReference type="GO" id="GO:0019343">
    <property type="term" value="P:cysteine biosynthetic process via cystathionine"/>
    <property type="evidence" value="ECO:0007669"/>
    <property type="project" value="TreeGrafter"/>
</dbReference>
<evidence type="ECO:0000256" key="4">
    <source>
        <dbReference type="SAM" id="MobiDB-lite"/>
    </source>
</evidence>
<proteinExistence type="inferred from homology"/>
<dbReference type="Gene3D" id="3.90.1150.10">
    <property type="entry name" value="Aspartate Aminotransferase, domain 1"/>
    <property type="match status" value="1"/>
</dbReference>
<dbReference type="Gene3D" id="3.40.640.10">
    <property type="entry name" value="Type I PLP-dependent aspartate aminotransferase-like (Major domain)"/>
    <property type="match status" value="1"/>
</dbReference>
<dbReference type="PANTHER" id="PTHR11808">
    <property type="entry name" value="TRANS-SULFURATION ENZYME FAMILY MEMBER"/>
    <property type="match status" value="1"/>
</dbReference>
<gene>
    <name evidence="5" type="ORF">UFOPK2310_01585</name>
</gene>
<dbReference type="SUPFAM" id="SSF53383">
    <property type="entry name" value="PLP-dependent transferases"/>
    <property type="match status" value="1"/>
</dbReference>
<feature type="region of interest" description="Disordered" evidence="4">
    <location>
        <begin position="1"/>
        <end position="21"/>
    </location>
</feature>
<comment type="cofactor">
    <cofactor evidence="1">
        <name>pyridoxal 5'-phosphate</name>
        <dbReference type="ChEBI" id="CHEBI:597326"/>
    </cofactor>
</comment>
<dbReference type="AlphaFoldDB" id="A0A6J6NL58"/>
<dbReference type="InterPro" id="IPR015422">
    <property type="entry name" value="PyrdxlP-dep_Trfase_small"/>
</dbReference>